<dbReference type="RefSeq" id="XP_043046291.1">
    <property type="nucleotide sequence ID" value="XM_043180303.1"/>
</dbReference>
<organism evidence="1 2">
    <name type="scientific">Guyanagaster necrorhizus</name>
    <dbReference type="NCBI Taxonomy" id="856835"/>
    <lineage>
        <taxon>Eukaryota</taxon>
        <taxon>Fungi</taxon>
        <taxon>Dikarya</taxon>
        <taxon>Basidiomycota</taxon>
        <taxon>Agaricomycotina</taxon>
        <taxon>Agaricomycetes</taxon>
        <taxon>Agaricomycetidae</taxon>
        <taxon>Agaricales</taxon>
        <taxon>Marasmiineae</taxon>
        <taxon>Physalacriaceae</taxon>
        <taxon>Guyanagaster</taxon>
    </lineage>
</organism>
<dbReference type="AlphaFoldDB" id="A0A9P7W3L5"/>
<sequence length="243" mass="27438">MDSAHANIVNDLVDIFCTSFREESPIVIFPPALLAGLEQLSRTKARTESGASTYSPKSLNAIGVHIFHGGLSLAILSRDGLAPTVHSKQLLAKLKDDERLMLAIKNISLMLYHGSPDPIPLFFTMVGLIYVKKGCDFVLMWIRRLVRPALRNLNEYVKLLRLLREGPTPFSLDSYTSKVHLEEFWLSICPTPVNSPTNIAYLTYRKRLLQKACLSGTPSPEKMKDGMKNYLTSTDFSKRRRLW</sequence>
<evidence type="ECO:0000313" key="2">
    <source>
        <dbReference type="Proteomes" id="UP000812287"/>
    </source>
</evidence>
<dbReference type="EMBL" id="MU250523">
    <property type="protein sequence ID" value="KAG7452791.1"/>
    <property type="molecule type" value="Genomic_DNA"/>
</dbReference>
<dbReference type="GeneID" id="66102599"/>
<dbReference type="Proteomes" id="UP000812287">
    <property type="component" value="Unassembled WGS sequence"/>
</dbReference>
<comment type="caution">
    <text evidence="1">The sequence shown here is derived from an EMBL/GenBank/DDBJ whole genome shotgun (WGS) entry which is preliminary data.</text>
</comment>
<gene>
    <name evidence="1" type="ORF">BT62DRAFT_26804</name>
</gene>
<protein>
    <submittedName>
        <fullName evidence="1">Uncharacterized protein</fullName>
    </submittedName>
</protein>
<dbReference type="OrthoDB" id="2848838at2759"/>
<keyword evidence="2" id="KW-1185">Reference proteome</keyword>
<evidence type="ECO:0000313" key="1">
    <source>
        <dbReference type="EMBL" id="KAG7452791.1"/>
    </source>
</evidence>
<proteinExistence type="predicted"/>
<accession>A0A9P7W3L5</accession>
<name>A0A9P7W3L5_9AGAR</name>
<reference evidence="1" key="1">
    <citation type="submission" date="2020-11" db="EMBL/GenBank/DDBJ databases">
        <title>Adaptations for nitrogen fixation in a non-lichenized fungal sporocarp promotes dispersal by wood-feeding termites.</title>
        <authorList>
            <consortium name="DOE Joint Genome Institute"/>
            <person name="Koch R.A."/>
            <person name="Yoon G."/>
            <person name="Arayal U."/>
            <person name="Lail K."/>
            <person name="Amirebrahimi M."/>
            <person name="Labutti K."/>
            <person name="Lipzen A."/>
            <person name="Riley R."/>
            <person name="Barry K."/>
            <person name="Henrissat B."/>
            <person name="Grigoriev I.V."/>
            <person name="Herr J.R."/>
            <person name="Aime M.C."/>
        </authorList>
    </citation>
    <scope>NUCLEOTIDE SEQUENCE</scope>
    <source>
        <strain evidence="1">MCA 3950</strain>
    </source>
</reference>